<feature type="compositionally biased region" description="Low complexity" evidence="1">
    <location>
        <begin position="319"/>
        <end position="332"/>
    </location>
</feature>
<feature type="compositionally biased region" description="Basic residues" evidence="1">
    <location>
        <begin position="362"/>
        <end position="377"/>
    </location>
</feature>
<feature type="compositionally biased region" description="Polar residues" evidence="1">
    <location>
        <begin position="397"/>
        <end position="408"/>
    </location>
</feature>
<feature type="region of interest" description="Disordered" evidence="1">
    <location>
        <begin position="313"/>
        <end position="333"/>
    </location>
</feature>
<keyword evidence="2" id="KW-0472">Membrane</keyword>
<dbReference type="AlphaFoldDB" id="A0A7S4ER66"/>
<feature type="region of interest" description="Disordered" evidence="1">
    <location>
        <begin position="361"/>
        <end position="475"/>
    </location>
</feature>
<proteinExistence type="predicted"/>
<reference evidence="3" key="1">
    <citation type="submission" date="2021-01" db="EMBL/GenBank/DDBJ databases">
        <authorList>
            <person name="Corre E."/>
            <person name="Pelletier E."/>
            <person name="Niang G."/>
            <person name="Scheremetjew M."/>
            <person name="Finn R."/>
            <person name="Kale V."/>
            <person name="Holt S."/>
            <person name="Cochrane G."/>
            <person name="Meng A."/>
            <person name="Brown T."/>
            <person name="Cohen L."/>
        </authorList>
    </citation>
    <scope>NUCLEOTIDE SEQUENCE</scope>
    <source>
        <strain evidence="3">10249 10 AB</strain>
    </source>
</reference>
<organism evidence="3">
    <name type="scientific">Pseudo-nitzschia australis</name>
    <dbReference type="NCBI Taxonomy" id="44445"/>
    <lineage>
        <taxon>Eukaryota</taxon>
        <taxon>Sar</taxon>
        <taxon>Stramenopiles</taxon>
        <taxon>Ochrophyta</taxon>
        <taxon>Bacillariophyta</taxon>
        <taxon>Bacillariophyceae</taxon>
        <taxon>Bacillariophycidae</taxon>
        <taxon>Bacillariales</taxon>
        <taxon>Bacillariaceae</taxon>
        <taxon>Pseudo-nitzschia</taxon>
    </lineage>
</organism>
<evidence type="ECO:0000256" key="1">
    <source>
        <dbReference type="SAM" id="MobiDB-lite"/>
    </source>
</evidence>
<protein>
    <submittedName>
        <fullName evidence="3">Uncharacterized protein</fullName>
    </submittedName>
</protein>
<evidence type="ECO:0000313" key="3">
    <source>
        <dbReference type="EMBL" id="CAE0730150.1"/>
    </source>
</evidence>
<keyword evidence="2" id="KW-1133">Transmembrane helix</keyword>
<keyword evidence="2" id="KW-0812">Transmembrane</keyword>
<dbReference type="EMBL" id="HBIX01035069">
    <property type="protein sequence ID" value="CAE0730150.1"/>
    <property type="molecule type" value="Transcribed_RNA"/>
</dbReference>
<gene>
    <name evidence="3" type="ORF">PAUS00366_LOCUS22936</name>
</gene>
<feature type="transmembrane region" description="Helical" evidence="2">
    <location>
        <begin position="263"/>
        <end position="288"/>
    </location>
</feature>
<accession>A0A7S4ER66</accession>
<feature type="compositionally biased region" description="Acidic residues" evidence="1">
    <location>
        <begin position="447"/>
        <end position="460"/>
    </location>
</feature>
<sequence length="493" mass="56076">MKHVAGFHSLSPRRRQGDVNVMWNLMAVLIYVVAIGKTRAEDLATQFPTYTTTWLTTEYDDMLFFNLPSIAITLDIEKDDDVLIPFQDKLTENLESHLEKFYRNKLLTAEIGNPVFMDVDLESRLLWKELSMTPKKQQIEDASSGINAFNYGTVEFLKKYEVRGIFNCKIKLRVEPIVTEDGEKEKLALLNQVLMHVFFLEAFEEDHEWDLLHGFLSNPILHDIINVDIKVMDSGFVHPHDRDGNLVFPKSIDYVKEAKTPTWMLVGIAFVITFGVVLIVVWFCLFILMKGKKRFRFFHLLRNKMCSSIDNNDDDSCKGSSVTGSTSSNDSVCTADPSTMSNINYNLDAWANSITSISLRNPNKRKKRGQKVVKRPYFRPSDEHSSNLSCITEADNESSCSTVKSTGTSRSERSRRKRESKNASLAMSTEHYESPSATSGLSSIIYEEGDVDKDTDADDDNNNKMQSAPLLSDRGLIRLLPSEDEDDYLFSKV</sequence>
<evidence type="ECO:0000256" key="2">
    <source>
        <dbReference type="SAM" id="Phobius"/>
    </source>
</evidence>
<name>A0A7S4ER66_9STRA</name>